<evidence type="ECO:0000313" key="2">
    <source>
        <dbReference type="EMBL" id="EMS65100.1"/>
    </source>
</evidence>
<proteinExistence type="predicted"/>
<dbReference type="AlphaFoldDB" id="M8AJF0"/>
<organism evidence="2">
    <name type="scientific">Triticum urartu</name>
    <name type="common">Red wild einkorn</name>
    <name type="synonym">Crithodium urartu</name>
    <dbReference type="NCBI Taxonomy" id="4572"/>
    <lineage>
        <taxon>Eukaryota</taxon>
        <taxon>Viridiplantae</taxon>
        <taxon>Streptophyta</taxon>
        <taxon>Embryophyta</taxon>
        <taxon>Tracheophyta</taxon>
        <taxon>Spermatophyta</taxon>
        <taxon>Magnoliopsida</taxon>
        <taxon>Liliopsida</taxon>
        <taxon>Poales</taxon>
        <taxon>Poaceae</taxon>
        <taxon>BOP clade</taxon>
        <taxon>Pooideae</taxon>
        <taxon>Triticodae</taxon>
        <taxon>Triticeae</taxon>
        <taxon>Triticinae</taxon>
        <taxon>Triticum</taxon>
    </lineage>
</organism>
<feature type="region of interest" description="Disordered" evidence="1">
    <location>
        <begin position="201"/>
        <end position="228"/>
    </location>
</feature>
<gene>
    <name evidence="2" type="ORF">TRIUR3_28998</name>
</gene>
<name>M8AJF0_TRIUA</name>
<feature type="compositionally biased region" description="Basic and acidic residues" evidence="1">
    <location>
        <begin position="214"/>
        <end position="228"/>
    </location>
</feature>
<dbReference type="EMBL" id="KD048332">
    <property type="protein sequence ID" value="EMS65100.1"/>
    <property type="molecule type" value="Genomic_DNA"/>
</dbReference>
<evidence type="ECO:0000256" key="1">
    <source>
        <dbReference type="SAM" id="MobiDB-lite"/>
    </source>
</evidence>
<reference evidence="2" key="1">
    <citation type="journal article" date="2013" name="Nature">
        <title>Draft genome of the wheat A-genome progenitor Triticum urartu.</title>
        <authorList>
            <person name="Ling H.Q."/>
            <person name="Zhao S."/>
            <person name="Liu D."/>
            <person name="Wang J."/>
            <person name="Sun H."/>
            <person name="Zhang C."/>
            <person name="Fan H."/>
            <person name="Li D."/>
            <person name="Dong L."/>
            <person name="Tao Y."/>
            <person name="Gao C."/>
            <person name="Wu H."/>
            <person name="Li Y."/>
            <person name="Cui Y."/>
            <person name="Guo X."/>
            <person name="Zheng S."/>
            <person name="Wang B."/>
            <person name="Yu K."/>
            <person name="Liang Q."/>
            <person name="Yang W."/>
            <person name="Lou X."/>
            <person name="Chen J."/>
            <person name="Feng M."/>
            <person name="Jian J."/>
            <person name="Zhang X."/>
            <person name="Luo G."/>
            <person name="Jiang Y."/>
            <person name="Liu J."/>
            <person name="Wang Z."/>
            <person name="Sha Y."/>
            <person name="Zhang B."/>
            <person name="Wu H."/>
            <person name="Tang D."/>
            <person name="Shen Q."/>
            <person name="Xue P."/>
            <person name="Zou S."/>
            <person name="Wang X."/>
            <person name="Liu X."/>
            <person name="Wang F."/>
            <person name="Yang Y."/>
            <person name="An X."/>
            <person name="Dong Z."/>
            <person name="Zhang K."/>
            <person name="Zhang X."/>
            <person name="Luo M.C."/>
            <person name="Dvorak J."/>
            <person name="Tong Y."/>
            <person name="Wang J."/>
            <person name="Yang H."/>
            <person name="Li Z."/>
            <person name="Wang D."/>
            <person name="Zhang A."/>
            <person name="Wang J."/>
        </authorList>
    </citation>
    <scope>NUCLEOTIDE SEQUENCE</scope>
</reference>
<protein>
    <submittedName>
        <fullName evidence="2">Uncharacterized protein</fullName>
    </submittedName>
</protein>
<accession>M8AJF0</accession>
<sequence length="243" mass="26113">MAWTRETLRTRCKQKGASRTSQAFIHGVIGSAVIPSKCAVRDGSVVVRASWKNLTFTGSRSWPWRGAQPTQGGEAVVGALGLCVQRSTGLGHCSMRLGAASRLLHQETEEGTAAGQSRGRPRGMALVVAERVRRQGLGDSRDAVELGVTPVRGRWRGRRPWQGSSSCFWSDNEGWRGSSFPRNLGAVMVVLDGDWLEEDERLVGGTGAGGSSPGRERGEGKRWGKGAEPRWTELAGGCAVDEV</sequence>